<protein>
    <submittedName>
        <fullName evidence="2">Uncharacterized protein</fullName>
    </submittedName>
</protein>
<organism evidence="2 3">
    <name type="scientific">Microthyrium microscopicum</name>
    <dbReference type="NCBI Taxonomy" id="703497"/>
    <lineage>
        <taxon>Eukaryota</taxon>
        <taxon>Fungi</taxon>
        <taxon>Dikarya</taxon>
        <taxon>Ascomycota</taxon>
        <taxon>Pezizomycotina</taxon>
        <taxon>Dothideomycetes</taxon>
        <taxon>Dothideomycetes incertae sedis</taxon>
        <taxon>Microthyriales</taxon>
        <taxon>Microthyriaceae</taxon>
        <taxon>Microthyrium</taxon>
    </lineage>
</organism>
<keyword evidence="3" id="KW-1185">Reference proteome</keyword>
<dbReference type="AlphaFoldDB" id="A0A6A6URQ7"/>
<proteinExistence type="predicted"/>
<dbReference type="EMBL" id="MU004231">
    <property type="protein sequence ID" value="KAF2673604.1"/>
    <property type="molecule type" value="Genomic_DNA"/>
</dbReference>
<accession>A0A6A6URQ7</accession>
<dbReference type="Proteomes" id="UP000799302">
    <property type="component" value="Unassembled WGS sequence"/>
</dbReference>
<feature type="region of interest" description="Disordered" evidence="1">
    <location>
        <begin position="1"/>
        <end position="24"/>
    </location>
</feature>
<reference evidence="2" key="1">
    <citation type="journal article" date="2020" name="Stud. Mycol.">
        <title>101 Dothideomycetes genomes: a test case for predicting lifestyles and emergence of pathogens.</title>
        <authorList>
            <person name="Haridas S."/>
            <person name="Albert R."/>
            <person name="Binder M."/>
            <person name="Bloem J."/>
            <person name="Labutti K."/>
            <person name="Salamov A."/>
            <person name="Andreopoulos B."/>
            <person name="Baker S."/>
            <person name="Barry K."/>
            <person name="Bills G."/>
            <person name="Bluhm B."/>
            <person name="Cannon C."/>
            <person name="Castanera R."/>
            <person name="Culley D."/>
            <person name="Daum C."/>
            <person name="Ezra D."/>
            <person name="Gonzalez J."/>
            <person name="Henrissat B."/>
            <person name="Kuo A."/>
            <person name="Liang C."/>
            <person name="Lipzen A."/>
            <person name="Lutzoni F."/>
            <person name="Magnuson J."/>
            <person name="Mondo S."/>
            <person name="Nolan M."/>
            <person name="Ohm R."/>
            <person name="Pangilinan J."/>
            <person name="Park H.-J."/>
            <person name="Ramirez L."/>
            <person name="Alfaro M."/>
            <person name="Sun H."/>
            <person name="Tritt A."/>
            <person name="Yoshinaga Y."/>
            <person name="Zwiers L.-H."/>
            <person name="Turgeon B."/>
            <person name="Goodwin S."/>
            <person name="Spatafora J."/>
            <person name="Crous P."/>
            <person name="Grigoriev I."/>
        </authorList>
    </citation>
    <scope>NUCLEOTIDE SEQUENCE</scope>
    <source>
        <strain evidence="2">CBS 115976</strain>
    </source>
</reference>
<gene>
    <name evidence="2" type="ORF">BT63DRAFT_451660</name>
</gene>
<feature type="region of interest" description="Disordered" evidence="1">
    <location>
        <begin position="64"/>
        <end position="93"/>
    </location>
</feature>
<evidence type="ECO:0000256" key="1">
    <source>
        <dbReference type="SAM" id="MobiDB-lite"/>
    </source>
</evidence>
<name>A0A6A6URQ7_9PEZI</name>
<evidence type="ECO:0000313" key="2">
    <source>
        <dbReference type="EMBL" id="KAF2673604.1"/>
    </source>
</evidence>
<sequence length="239" mass="26002">MAHDPEQTLKLPRRPLSKLPRPFNIDISPPWQSPRAPYSSELTGWHSQTANLKSLSTLDNCLTSTLPPTGANSPDSDRNRKIRGNKHMSSGKGRGFLQRPVDVILLIIVLGVVTSLGQKNCLVLCIIRPSVDGSSAPDHGLRRLPWNAAKNGLRLENLAYRDSAGYLFAVEDGAIRDLEGAIRGNGNMLMSLDTREDAPDADPITTFKLSSAISRWTSLLPHSLVVANLATNLLISKGP</sequence>
<evidence type="ECO:0000313" key="3">
    <source>
        <dbReference type="Proteomes" id="UP000799302"/>
    </source>
</evidence>
<feature type="compositionally biased region" description="Polar residues" evidence="1">
    <location>
        <begin position="64"/>
        <end position="74"/>
    </location>
</feature>